<feature type="signal peptide" evidence="2">
    <location>
        <begin position="1"/>
        <end position="21"/>
    </location>
</feature>
<protein>
    <submittedName>
        <fullName evidence="3">Uncharacterized protein</fullName>
    </submittedName>
</protein>
<feature type="chain" id="PRO_5025530868" evidence="2">
    <location>
        <begin position="22"/>
        <end position="417"/>
    </location>
</feature>
<evidence type="ECO:0000256" key="1">
    <source>
        <dbReference type="SAM" id="MobiDB-lite"/>
    </source>
</evidence>
<feature type="non-terminal residue" evidence="3">
    <location>
        <position position="417"/>
    </location>
</feature>
<dbReference type="EMBL" id="BLLF01006557">
    <property type="protein sequence ID" value="GFH32356.1"/>
    <property type="molecule type" value="Genomic_DNA"/>
</dbReference>
<keyword evidence="2" id="KW-0732">Signal</keyword>
<gene>
    <name evidence="3" type="ORF">HaLaN_31564</name>
</gene>
<proteinExistence type="predicted"/>
<dbReference type="AlphaFoldDB" id="A0A6A0AHY3"/>
<feature type="region of interest" description="Disordered" evidence="1">
    <location>
        <begin position="107"/>
        <end position="129"/>
    </location>
</feature>
<evidence type="ECO:0000313" key="3">
    <source>
        <dbReference type="EMBL" id="GFH32356.1"/>
    </source>
</evidence>
<dbReference type="Proteomes" id="UP000485058">
    <property type="component" value="Unassembled WGS sequence"/>
</dbReference>
<feature type="compositionally biased region" description="Pro residues" evidence="1">
    <location>
        <begin position="404"/>
        <end position="417"/>
    </location>
</feature>
<evidence type="ECO:0000256" key="2">
    <source>
        <dbReference type="SAM" id="SignalP"/>
    </source>
</evidence>
<feature type="non-terminal residue" evidence="3">
    <location>
        <position position="1"/>
    </location>
</feature>
<feature type="region of interest" description="Disordered" evidence="1">
    <location>
        <begin position="394"/>
        <end position="417"/>
    </location>
</feature>
<evidence type="ECO:0000313" key="4">
    <source>
        <dbReference type="Proteomes" id="UP000485058"/>
    </source>
</evidence>
<reference evidence="3 4" key="1">
    <citation type="submission" date="2020-02" db="EMBL/GenBank/DDBJ databases">
        <title>Draft genome sequence of Haematococcus lacustris strain NIES-144.</title>
        <authorList>
            <person name="Morimoto D."/>
            <person name="Nakagawa S."/>
            <person name="Yoshida T."/>
            <person name="Sawayama S."/>
        </authorList>
    </citation>
    <scope>NUCLEOTIDE SEQUENCE [LARGE SCALE GENOMIC DNA]</scope>
    <source>
        <strain evidence="3 4">NIES-144</strain>
    </source>
</reference>
<name>A0A6A0AHY3_HAELA</name>
<keyword evidence="4" id="KW-1185">Reference proteome</keyword>
<comment type="caution">
    <text evidence="3">The sequence shown here is derived from an EMBL/GenBank/DDBJ whole genome shotgun (WGS) entry which is preliminary data.</text>
</comment>
<accession>A0A6A0AHY3</accession>
<sequence>MSARPMLVILVLGLTTPFTFGAFTGDASLPRPDFIASDVSLQGGAAVYIAVGRVMFHSTPYQWQQYDVRYRQLRDGRALCSGTRGAGTPNHNKATFELLSRADDQPAHLSWQPTPHADPNVSHQQQQGTTPEACQQLLLLAVYHLSVAIARAGQGNQHAAPALQVGARQWMEAAGNGQELWVERTLSGTHYDAMPREEQHTPADPSHHPATGLQWLSGSRAATTEQPGMHFSAARTIEVFNVSADPQPLKRGATMLLRVSHVKSRILMEGGLPYLSSLQEVVRTRRDIPGQQDAFVTSMMYKSLLLALSASEVQHDQRVAEELHNFYVDDLIAAEEIMATSPGGAVHLGTTNSSKDAKDTQDPSADLTLLLLQARSAAQALAADNNLSGSRMLVARQMQASIPSSPPHATPPPPNTS</sequence>
<organism evidence="3 4">
    <name type="scientific">Haematococcus lacustris</name>
    <name type="common">Green alga</name>
    <name type="synonym">Haematococcus pluvialis</name>
    <dbReference type="NCBI Taxonomy" id="44745"/>
    <lineage>
        <taxon>Eukaryota</taxon>
        <taxon>Viridiplantae</taxon>
        <taxon>Chlorophyta</taxon>
        <taxon>core chlorophytes</taxon>
        <taxon>Chlorophyceae</taxon>
        <taxon>CS clade</taxon>
        <taxon>Chlamydomonadales</taxon>
        <taxon>Haematococcaceae</taxon>
        <taxon>Haematococcus</taxon>
    </lineage>
</organism>